<feature type="non-terminal residue" evidence="12">
    <location>
        <position position="103"/>
    </location>
</feature>
<evidence type="ECO:0000256" key="1">
    <source>
        <dbReference type="ARBA" id="ARBA00004141"/>
    </source>
</evidence>
<evidence type="ECO:0000256" key="8">
    <source>
        <dbReference type="ARBA" id="ARBA00023224"/>
    </source>
</evidence>
<comment type="similarity">
    <text evidence="2 9">Belongs to the G-protein coupled receptor 1 family.</text>
</comment>
<reference evidence="12 13" key="1">
    <citation type="journal article" date="2018" name="Nat. Ecol. Evol.">
        <title>Genomic signatures of mitonuclear coevolution across populations of Tigriopus californicus.</title>
        <authorList>
            <person name="Barreto F.S."/>
            <person name="Watson E.T."/>
            <person name="Lima T.G."/>
            <person name="Willett C.S."/>
            <person name="Edmands S."/>
            <person name="Li W."/>
            <person name="Burton R.S."/>
        </authorList>
    </citation>
    <scope>NUCLEOTIDE SEQUENCE [LARGE SCALE GENOMIC DNA]</scope>
    <source>
        <strain evidence="12 13">San Diego</strain>
    </source>
</reference>
<name>A0A553P6M7_TIGCA</name>
<dbReference type="AlphaFoldDB" id="A0A553P6M7"/>
<evidence type="ECO:0000256" key="6">
    <source>
        <dbReference type="ARBA" id="ARBA00023136"/>
    </source>
</evidence>
<keyword evidence="6 10" id="KW-0472">Membrane</keyword>
<dbReference type="Pfam" id="PF00001">
    <property type="entry name" value="7tm_1"/>
    <property type="match status" value="1"/>
</dbReference>
<keyword evidence="8 9" id="KW-0807">Transducer</keyword>
<sequence length="103" mass="11666">MLGEAMCKGRSLVSEMTSYSSVLIIVSFSMERYLAICHPLYSHTMSGFKRAVRIICLVWLISLVSAIPYAIFTRLNYIDRPLNSGNYLEESAFCALLDDNIYP</sequence>
<dbReference type="OMA" id="GILTECT"/>
<dbReference type="STRING" id="6832.A0A553P6M7"/>
<evidence type="ECO:0000256" key="9">
    <source>
        <dbReference type="RuleBase" id="RU000688"/>
    </source>
</evidence>
<evidence type="ECO:0000256" key="4">
    <source>
        <dbReference type="ARBA" id="ARBA00022989"/>
    </source>
</evidence>
<keyword evidence="5 9" id="KW-0297">G-protein coupled receptor</keyword>
<dbReference type="PRINTS" id="PR00237">
    <property type="entry name" value="GPCRRHODOPSN"/>
</dbReference>
<gene>
    <name evidence="12" type="ORF">TCAL_15738</name>
</gene>
<dbReference type="Proteomes" id="UP000318571">
    <property type="component" value="Chromosome 3"/>
</dbReference>
<dbReference type="PANTHER" id="PTHR24243">
    <property type="entry name" value="G-PROTEIN COUPLED RECEPTOR"/>
    <property type="match status" value="1"/>
</dbReference>
<protein>
    <recommendedName>
        <fullName evidence="11">G-protein coupled receptors family 1 profile domain-containing protein</fullName>
    </recommendedName>
</protein>
<comment type="subcellular location">
    <subcellularLocation>
        <location evidence="1">Membrane</location>
        <topology evidence="1">Multi-pass membrane protein</topology>
    </subcellularLocation>
</comment>
<evidence type="ECO:0000256" key="5">
    <source>
        <dbReference type="ARBA" id="ARBA00023040"/>
    </source>
</evidence>
<proteinExistence type="inferred from homology"/>
<dbReference type="EMBL" id="VCGU01000007">
    <property type="protein sequence ID" value="TRY73343.1"/>
    <property type="molecule type" value="Genomic_DNA"/>
</dbReference>
<evidence type="ECO:0000256" key="10">
    <source>
        <dbReference type="SAM" id="Phobius"/>
    </source>
</evidence>
<dbReference type="Gene3D" id="1.20.1070.10">
    <property type="entry name" value="Rhodopsin 7-helix transmembrane proteins"/>
    <property type="match status" value="1"/>
</dbReference>
<dbReference type="SUPFAM" id="SSF81321">
    <property type="entry name" value="Family A G protein-coupled receptor-like"/>
    <property type="match status" value="1"/>
</dbReference>
<comment type="caution">
    <text evidence="12">The sequence shown here is derived from an EMBL/GenBank/DDBJ whole genome shotgun (WGS) entry which is preliminary data.</text>
</comment>
<evidence type="ECO:0000256" key="3">
    <source>
        <dbReference type="ARBA" id="ARBA00022692"/>
    </source>
</evidence>
<keyword evidence="4 10" id="KW-1133">Transmembrane helix</keyword>
<feature type="domain" description="G-protein coupled receptors family 1 profile" evidence="11">
    <location>
        <begin position="1"/>
        <end position="103"/>
    </location>
</feature>
<keyword evidence="13" id="KW-1185">Reference proteome</keyword>
<dbReference type="PROSITE" id="PS50262">
    <property type="entry name" value="G_PROTEIN_RECEP_F1_2"/>
    <property type="match status" value="1"/>
</dbReference>
<dbReference type="InterPro" id="IPR000276">
    <property type="entry name" value="GPCR_Rhodpsn"/>
</dbReference>
<keyword evidence="3 9" id="KW-0812">Transmembrane</keyword>
<evidence type="ECO:0000256" key="7">
    <source>
        <dbReference type="ARBA" id="ARBA00023170"/>
    </source>
</evidence>
<dbReference type="PANTHER" id="PTHR24243:SF107">
    <property type="entry name" value="NEUROPEPTIDES CAPA RECEPTOR"/>
    <property type="match status" value="1"/>
</dbReference>
<dbReference type="InterPro" id="IPR017452">
    <property type="entry name" value="GPCR_Rhodpsn_7TM"/>
</dbReference>
<evidence type="ECO:0000256" key="2">
    <source>
        <dbReference type="ARBA" id="ARBA00010663"/>
    </source>
</evidence>
<dbReference type="GO" id="GO:0008188">
    <property type="term" value="F:neuropeptide receptor activity"/>
    <property type="evidence" value="ECO:0007669"/>
    <property type="project" value="TreeGrafter"/>
</dbReference>
<evidence type="ECO:0000313" key="13">
    <source>
        <dbReference type="Proteomes" id="UP000318571"/>
    </source>
</evidence>
<keyword evidence="7 9" id="KW-0675">Receptor</keyword>
<accession>A0A553P6M7</accession>
<evidence type="ECO:0000259" key="11">
    <source>
        <dbReference type="PROSITE" id="PS50262"/>
    </source>
</evidence>
<evidence type="ECO:0000313" key="12">
    <source>
        <dbReference type="EMBL" id="TRY73343.1"/>
    </source>
</evidence>
<dbReference type="PROSITE" id="PS00237">
    <property type="entry name" value="G_PROTEIN_RECEP_F1_1"/>
    <property type="match status" value="1"/>
</dbReference>
<feature type="transmembrane region" description="Helical" evidence="10">
    <location>
        <begin position="50"/>
        <end position="72"/>
    </location>
</feature>
<organism evidence="12 13">
    <name type="scientific">Tigriopus californicus</name>
    <name type="common">Marine copepod</name>
    <dbReference type="NCBI Taxonomy" id="6832"/>
    <lineage>
        <taxon>Eukaryota</taxon>
        <taxon>Metazoa</taxon>
        <taxon>Ecdysozoa</taxon>
        <taxon>Arthropoda</taxon>
        <taxon>Crustacea</taxon>
        <taxon>Multicrustacea</taxon>
        <taxon>Hexanauplia</taxon>
        <taxon>Copepoda</taxon>
        <taxon>Harpacticoida</taxon>
        <taxon>Harpacticidae</taxon>
        <taxon>Tigriopus</taxon>
    </lineage>
</organism>
<dbReference type="GO" id="GO:0005886">
    <property type="term" value="C:plasma membrane"/>
    <property type="evidence" value="ECO:0007669"/>
    <property type="project" value="TreeGrafter"/>
</dbReference>